<gene>
    <name evidence="3" type="ORF">CHLRE_03g144867v5</name>
</gene>
<dbReference type="Gramene" id="PNW84436">
    <property type="protein sequence ID" value="PNW84436"/>
    <property type="gene ID" value="CHLRE_03g144867v5"/>
</dbReference>
<dbReference type="GO" id="GO:0005634">
    <property type="term" value="C:nucleus"/>
    <property type="evidence" value="ECO:0000318"/>
    <property type="project" value="GO_Central"/>
</dbReference>
<dbReference type="PROSITE" id="PS50897">
    <property type="entry name" value="CTLH"/>
    <property type="match status" value="1"/>
</dbReference>
<reference evidence="3 4" key="1">
    <citation type="journal article" date="2007" name="Science">
        <title>The Chlamydomonas genome reveals the evolution of key animal and plant functions.</title>
        <authorList>
            <person name="Merchant S.S."/>
            <person name="Prochnik S.E."/>
            <person name="Vallon O."/>
            <person name="Harris E.H."/>
            <person name="Karpowicz S.J."/>
            <person name="Witman G.B."/>
            <person name="Terry A."/>
            <person name="Salamov A."/>
            <person name="Fritz-Laylin L.K."/>
            <person name="Marechal-Drouard L."/>
            <person name="Marshall W.F."/>
            <person name="Qu L.H."/>
            <person name="Nelson D.R."/>
            <person name="Sanderfoot A.A."/>
            <person name="Spalding M.H."/>
            <person name="Kapitonov V.V."/>
            <person name="Ren Q."/>
            <person name="Ferris P."/>
            <person name="Lindquist E."/>
            <person name="Shapiro H."/>
            <person name="Lucas S.M."/>
            <person name="Grimwood J."/>
            <person name="Schmutz J."/>
            <person name="Cardol P."/>
            <person name="Cerutti H."/>
            <person name="Chanfreau G."/>
            <person name="Chen C.L."/>
            <person name="Cognat V."/>
            <person name="Croft M.T."/>
            <person name="Dent R."/>
            <person name="Dutcher S."/>
            <person name="Fernandez E."/>
            <person name="Fukuzawa H."/>
            <person name="Gonzalez-Ballester D."/>
            <person name="Gonzalez-Halphen D."/>
            <person name="Hallmann A."/>
            <person name="Hanikenne M."/>
            <person name="Hippler M."/>
            <person name="Inwood W."/>
            <person name="Jabbari K."/>
            <person name="Kalanon M."/>
            <person name="Kuras R."/>
            <person name="Lefebvre P.A."/>
            <person name="Lemaire S.D."/>
            <person name="Lobanov A.V."/>
            <person name="Lohr M."/>
            <person name="Manuell A."/>
            <person name="Meier I."/>
            <person name="Mets L."/>
            <person name="Mittag M."/>
            <person name="Mittelmeier T."/>
            <person name="Moroney J.V."/>
            <person name="Moseley J."/>
            <person name="Napoli C."/>
            <person name="Nedelcu A.M."/>
            <person name="Niyogi K."/>
            <person name="Novoselov S.V."/>
            <person name="Paulsen I.T."/>
            <person name="Pazour G."/>
            <person name="Purton S."/>
            <person name="Ral J.P."/>
            <person name="Riano-Pachon D.M."/>
            <person name="Riekhof W."/>
            <person name="Rymarquis L."/>
            <person name="Schroda M."/>
            <person name="Stern D."/>
            <person name="Umen J."/>
            <person name="Willows R."/>
            <person name="Wilson N."/>
            <person name="Zimmer S.L."/>
            <person name="Allmer J."/>
            <person name="Balk J."/>
            <person name="Bisova K."/>
            <person name="Chen C.J."/>
            <person name="Elias M."/>
            <person name="Gendler K."/>
            <person name="Hauser C."/>
            <person name="Lamb M.R."/>
            <person name="Ledford H."/>
            <person name="Long J.C."/>
            <person name="Minagawa J."/>
            <person name="Page M.D."/>
            <person name="Pan J."/>
            <person name="Pootakham W."/>
            <person name="Roje S."/>
            <person name="Rose A."/>
            <person name="Stahlberg E."/>
            <person name="Terauchi A.M."/>
            <person name="Yang P."/>
            <person name="Ball S."/>
            <person name="Bowler C."/>
            <person name="Dieckmann C.L."/>
            <person name="Gladyshev V.N."/>
            <person name="Green P."/>
            <person name="Jorgensen R."/>
            <person name="Mayfield S."/>
            <person name="Mueller-Roeber B."/>
            <person name="Rajamani S."/>
            <person name="Sayre R.T."/>
            <person name="Brokstein P."/>
            <person name="Dubchak I."/>
            <person name="Goodstein D."/>
            <person name="Hornick L."/>
            <person name="Huang Y.W."/>
            <person name="Jhaveri J."/>
            <person name="Luo Y."/>
            <person name="Martinez D."/>
            <person name="Ngau W.C."/>
            <person name="Otillar B."/>
            <person name="Poliakov A."/>
            <person name="Porter A."/>
            <person name="Szajkowski L."/>
            <person name="Werner G."/>
            <person name="Zhou K."/>
            <person name="Grigoriev I.V."/>
            <person name="Rokhsar D.S."/>
            <person name="Grossman A.R."/>
        </authorList>
    </citation>
    <scope>NUCLEOTIDE SEQUENCE [LARGE SCALE GENOMIC DNA]</scope>
    <source>
        <strain evidence="4">CC-503</strain>
    </source>
</reference>
<dbReference type="InterPro" id="IPR006594">
    <property type="entry name" value="LisH"/>
</dbReference>
<feature type="compositionally biased region" description="Gly residues" evidence="1">
    <location>
        <begin position="166"/>
        <end position="175"/>
    </location>
</feature>
<dbReference type="InterPro" id="IPR045098">
    <property type="entry name" value="Fyv10_fam"/>
</dbReference>
<evidence type="ECO:0000256" key="1">
    <source>
        <dbReference type="SAM" id="MobiDB-lite"/>
    </source>
</evidence>
<sequence>MSLTLSETLEAPLLRVPFESLKRAAKDRKALIDELSDHLASLKHPQQSRPSEPKGPGSSSQPPADPSGDTEMEDAAAGEGVSGREASIERLRLLLSQLQGVKRKLGEVSRTEADDCARCKARLDYLAATAPTAAAAAAAAGGTPATAAAVRDASADSGAASPAPPGAGGGAAAAGAAGPGPGSAAAAAAAAAAGGGAAGGGGGLISWTRQRLDVILVDHLLRSGYHDSAAKLAAAAGIQLLTDGHIFEGARRVLAALLEDHDCGPALAWCADNRSRLAKSKSGLEFKLRLQQFIELVRAGPAQRAAAIAHARAHLAPWVTGTAATAPQQQQQHLLELQRAVATLAFPAAARERVPAYRALFQESAWHGLADLFMRDLYRLHSLTPESLLTVYLQAGLSALKTPASGAPGGSRDDPLRLPPFQRLAAHLPLAKHMHSKLVCAVTKELMSDANPPLLLPNGLVYSTRGIELLLAQGVPGGGSSSGGGGGGGSSAQEERGRTPTPPGGLGGGSRTPAPEGRGAGGGGGGGAVGVCPMTGQVFRRDELRRLYIA</sequence>
<name>A0A2K3DV87_CHLRE</name>
<dbReference type="SMART" id="SM00667">
    <property type="entry name" value="LisH"/>
    <property type="match status" value="1"/>
</dbReference>
<evidence type="ECO:0000313" key="3">
    <source>
        <dbReference type="EMBL" id="PNW84436.1"/>
    </source>
</evidence>
<accession>A0A2K3DV87</accession>
<proteinExistence type="predicted"/>
<evidence type="ECO:0000313" key="4">
    <source>
        <dbReference type="Proteomes" id="UP000006906"/>
    </source>
</evidence>
<dbReference type="InterPro" id="IPR013144">
    <property type="entry name" value="CRA_dom"/>
</dbReference>
<feature type="compositionally biased region" description="Gly residues" evidence="1">
    <location>
        <begin position="475"/>
        <end position="490"/>
    </location>
</feature>
<keyword evidence="4" id="KW-1185">Reference proteome</keyword>
<dbReference type="RefSeq" id="XP_042925526.1">
    <property type="nucleotide sequence ID" value="XM_043060397.1"/>
</dbReference>
<dbReference type="STRING" id="3055.A0A2K3DV87"/>
<dbReference type="GO" id="GO:0034657">
    <property type="term" value="C:GID complex"/>
    <property type="evidence" value="ECO:0000318"/>
    <property type="project" value="GO_Central"/>
</dbReference>
<dbReference type="AlphaFoldDB" id="A0A2K3DV87"/>
<dbReference type="GO" id="GO:0004842">
    <property type="term" value="F:ubiquitin-protein transferase activity"/>
    <property type="evidence" value="ECO:0007669"/>
    <property type="project" value="InterPro"/>
</dbReference>
<organism evidence="3 4">
    <name type="scientific">Chlamydomonas reinhardtii</name>
    <name type="common">Chlamydomonas smithii</name>
    <dbReference type="NCBI Taxonomy" id="3055"/>
    <lineage>
        <taxon>Eukaryota</taxon>
        <taxon>Viridiplantae</taxon>
        <taxon>Chlorophyta</taxon>
        <taxon>core chlorophytes</taxon>
        <taxon>Chlorophyceae</taxon>
        <taxon>CS clade</taxon>
        <taxon>Chlamydomonadales</taxon>
        <taxon>Chlamydomonadaceae</taxon>
        <taxon>Chlamydomonas</taxon>
    </lineage>
</organism>
<feature type="region of interest" description="Disordered" evidence="1">
    <location>
        <begin position="473"/>
        <end position="534"/>
    </location>
</feature>
<dbReference type="SMART" id="SM00757">
    <property type="entry name" value="CRA"/>
    <property type="match status" value="1"/>
</dbReference>
<dbReference type="PANTHER" id="PTHR12170">
    <property type="entry name" value="MACROPHAGE ERYTHROBLAST ATTACHER-RELATED"/>
    <property type="match status" value="1"/>
</dbReference>
<protein>
    <recommendedName>
        <fullName evidence="2">CTLH domain-containing protein</fullName>
    </recommendedName>
</protein>
<evidence type="ECO:0000259" key="2">
    <source>
        <dbReference type="PROSITE" id="PS50897"/>
    </source>
</evidence>
<feature type="region of interest" description="Disordered" evidence="1">
    <location>
        <begin position="156"/>
        <end position="175"/>
    </location>
</feature>
<dbReference type="OrthoDB" id="1933455at2759"/>
<dbReference type="PANTHER" id="PTHR12170:SF2">
    <property type="entry name" value="E3 UBIQUITIN-PROTEIN TRANSFERASE MAEA"/>
    <property type="match status" value="1"/>
</dbReference>
<feature type="domain" description="CTLH" evidence="2">
    <location>
        <begin position="246"/>
        <end position="304"/>
    </location>
</feature>
<dbReference type="InterPro" id="IPR024964">
    <property type="entry name" value="CTLH/CRA"/>
</dbReference>
<dbReference type="KEGG" id="cre:CHLRE_03g144867v5"/>
<dbReference type="GeneID" id="5721286"/>
<dbReference type="FunCoup" id="A0A2K3DV87">
    <property type="interactions" value="2060"/>
</dbReference>
<dbReference type="Pfam" id="PF10607">
    <property type="entry name" value="CTLH"/>
    <property type="match status" value="1"/>
</dbReference>
<dbReference type="Proteomes" id="UP000006906">
    <property type="component" value="Chromosome 3"/>
</dbReference>
<dbReference type="ExpressionAtlas" id="A0A2K3DV87">
    <property type="expression patterns" value="baseline and differential"/>
</dbReference>
<dbReference type="EMBL" id="CM008964">
    <property type="protein sequence ID" value="PNW84436.1"/>
    <property type="molecule type" value="Genomic_DNA"/>
</dbReference>
<dbReference type="PROSITE" id="PS50896">
    <property type="entry name" value="LISH"/>
    <property type="match status" value="1"/>
</dbReference>
<dbReference type="GO" id="GO:0043161">
    <property type="term" value="P:proteasome-mediated ubiquitin-dependent protein catabolic process"/>
    <property type="evidence" value="ECO:0000318"/>
    <property type="project" value="GO_Central"/>
</dbReference>
<dbReference type="InParanoid" id="A0A2K3DV87"/>
<feature type="region of interest" description="Disordered" evidence="1">
    <location>
        <begin position="36"/>
        <end position="83"/>
    </location>
</feature>
<dbReference type="GO" id="GO:0005737">
    <property type="term" value="C:cytoplasm"/>
    <property type="evidence" value="ECO:0000318"/>
    <property type="project" value="GO_Central"/>
</dbReference>
<dbReference type="SMART" id="SM00668">
    <property type="entry name" value="CTLH"/>
    <property type="match status" value="1"/>
</dbReference>
<dbReference type="InterPro" id="IPR006595">
    <property type="entry name" value="CTLH_C"/>
</dbReference>
<feature type="compositionally biased region" description="Gly residues" evidence="1">
    <location>
        <begin position="518"/>
        <end position="529"/>
    </location>
</feature>